<comment type="subcellular location">
    <subcellularLocation>
        <location evidence="1">Cell membrane</location>
        <topology evidence="1">Multi-pass membrane protein</topology>
    </subcellularLocation>
</comment>
<evidence type="ECO:0000256" key="2">
    <source>
        <dbReference type="ARBA" id="ARBA00022475"/>
    </source>
</evidence>
<comment type="caution">
    <text evidence="9">The sequence shown here is derived from an EMBL/GenBank/DDBJ whole genome shotgun (WGS) entry which is preliminary data.</text>
</comment>
<dbReference type="PANTHER" id="PTHR30287:SF1">
    <property type="entry name" value="INNER MEMBRANE PROTEIN"/>
    <property type="match status" value="1"/>
</dbReference>
<dbReference type="AlphaFoldDB" id="A0A9J6RGM8"/>
<feature type="transmembrane region" description="Helical" evidence="7">
    <location>
        <begin position="614"/>
        <end position="637"/>
    </location>
</feature>
<keyword evidence="6" id="KW-0175">Coiled coil</keyword>
<dbReference type="Proteomes" id="UP001084197">
    <property type="component" value="Unassembled WGS sequence"/>
</dbReference>
<feature type="transmembrane region" description="Helical" evidence="7">
    <location>
        <begin position="1072"/>
        <end position="1094"/>
    </location>
</feature>
<evidence type="ECO:0000256" key="5">
    <source>
        <dbReference type="ARBA" id="ARBA00023136"/>
    </source>
</evidence>
<dbReference type="GO" id="GO:0005886">
    <property type="term" value="C:plasma membrane"/>
    <property type="evidence" value="ECO:0007669"/>
    <property type="project" value="UniProtKB-SubCell"/>
</dbReference>
<keyword evidence="5 7" id="KW-0472">Membrane</keyword>
<name>A0A9J6RGM8_9BACI</name>
<keyword evidence="4 7" id="KW-1133">Transmembrane helix</keyword>
<feature type="transmembrane region" description="Helical" evidence="7">
    <location>
        <begin position="20"/>
        <end position="39"/>
    </location>
</feature>
<evidence type="ECO:0000256" key="4">
    <source>
        <dbReference type="ARBA" id="ARBA00022989"/>
    </source>
</evidence>
<feature type="transmembrane region" description="Helical" evidence="7">
    <location>
        <begin position="786"/>
        <end position="806"/>
    </location>
</feature>
<evidence type="ECO:0000256" key="6">
    <source>
        <dbReference type="SAM" id="Coils"/>
    </source>
</evidence>
<feature type="transmembrane region" description="Helical" evidence="7">
    <location>
        <begin position="665"/>
        <end position="688"/>
    </location>
</feature>
<evidence type="ECO:0000256" key="1">
    <source>
        <dbReference type="ARBA" id="ARBA00004651"/>
    </source>
</evidence>
<protein>
    <submittedName>
        <fullName evidence="9">FtsX-like permease family protein</fullName>
    </submittedName>
</protein>
<reference evidence="9" key="1">
    <citation type="submission" date="2022-11" db="EMBL/GenBank/DDBJ databases">
        <title>WGS of Natronobacillus azotifigens 24KS-1, an anaerobic diazotrophic haloalkaliphile from soda-rich habitats.</title>
        <authorList>
            <person name="Sorokin D.Y."/>
            <person name="Merkel A.Y."/>
        </authorList>
    </citation>
    <scope>NUCLEOTIDE SEQUENCE</scope>
    <source>
        <strain evidence="9">24KS-1</strain>
    </source>
</reference>
<gene>
    <name evidence="9" type="ORF">OWO01_13940</name>
</gene>
<feature type="transmembrane region" description="Helical" evidence="7">
    <location>
        <begin position="1114"/>
        <end position="1132"/>
    </location>
</feature>
<evidence type="ECO:0000313" key="10">
    <source>
        <dbReference type="Proteomes" id="UP001084197"/>
    </source>
</evidence>
<feature type="coiled-coil region" evidence="6">
    <location>
        <begin position="230"/>
        <end position="400"/>
    </location>
</feature>
<proteinExistence type="predicted"/>
<dbReference type="RefSeq" id="WP_268781075.1">
    <property type="nucleotide sequence ID" value="NZ_JAPRAT010000033.1"/>
</dbReference>
<dbReference type="PANTHER" id="PTHR30287">
    <property type="entry name" value="MEMBRANE COMPONENT OF PREDICTED ABC SUPERFAMILY METABOLITE UPTAKE TRANSPORTER"/>
    <property type="match status" value="1"/>
</dbReference>
<feature type="coiled-coil region" evidence="6">
    <location>
        <begin position="451"/>
        <end position="591"/>
    </location>
</feature>
<keyword evidence="10" id="KW-1185">Reference proteome</keyword>
<dbReference type="CDD" id="cd06503">
    <property type="entry name" value="ATP-synt_Fo_b"/>
    <property type="match status" value="1"/>
</dbReference>
<evidence type="ECO:0000259" key="8">
    <source>
        <dbReference type="Pfam" id="PF02687"/>
    </source>
</evidence>
<feature type="domain" description="ABC3 transporter permease C-terminal" evidence="8">
    <location>
        <begin position="1023"/>
        <end position="1134"/>
    </location>
</feature>
<keyword evidence="2" id="KW-1003">Cell membrane</keyword>
<accession>A0A9J6RGM8</accession>
<evidence type="ECO:0000256" key="3">
    <source>
        <dbReference type="ARBA" id="ARBA00022692"/>
    </source>
</evidence>
<dbReference type="Pfam" id="PF02687">
    <property type="entry name" value="FtsX"/>
    <property type="match status" value="2"/>
</dbReference>
<evidence type="ECO:0000256" key="7">
    <source>
        <dbReference type="SAM" id="Phobius"/>
    </source>
</evidence>
<evidence type="ECO:0000313" key="9">
    <source>
        <dbReference type="EMBL" id="MCZ0704305.1"/>
    </source>
</evidence>
<feature type="domain" description="ABC3 transporter permease C-terminal" evidence="8">
    <location>
        <begin position="620"/>
        <end position="736"/>
    </location>
</feature>
<keyword evidence="3 7" id="KW-0812">Transmembrane</keyword>
<organism evidence="9 10">
    <name type="scientific">Natronobacillus azotifigens</name>
    <dbReference type="NCBI Taxonomy" id="472978"/>
    <lineage>
        <taxon>Bacteria</taxon>
        <taxon>Bacillati</taxon>
        <taxon>Bacillota</taxon>
        <taxon>Bacilli</taxon>
        <taxon>Bacillales</taxon>
        <taxon>Bacillaceae</taxon>
        <taxon>Natronobacillus</taxon>
    </lineage>
</organism>
<sequence>MAKNTALTKIIFKEIVTSKARFLSILFLILLGVSFFAGLQASGPNMLNTANQYYEDQHFMDARIQSTLGLEEEDLNLLAAYEPVARIEAGYSQDVLAGSNRLVMRVFSYHPEQELNQYVTKSGRLPENSGEIALDNRELMRDRYEIGDTIHLFSDSSDSDLTEQFKHTEYTVVGFVNSPMYITEDQRGSTTVGRGTLDAFGVILEEDFDLPVYTDAYLTFSDLAGIDTYSDVYQEKAREHQAELERQLEEHAPERFRELREEIEEALTEAEQEIAEGQAELADAEAELDDAREQIEQGYQEIEQAEQELADAKIELEEGEQAYQDNLALFEAEIAQAEQEIEEAEQRLEREQAELSNQRAIIMDGFRELGSAEAEIDAQRQTLENQIERITTVQQQLESIFAVSPDQIPEETREEIIEQTNNIPLGDVTLGELLTGYFEGTISDTMIEQAMAEVMAELESGLEQLDSAEAELARQEQELLAGREALEAGQRELDQAQEQLAAEAVRLAEEKASGEAELDQAYQDLQAGIREYEEGLATLEDERATLEEAEAAYQEGLAEFEEEQQSALEEITEAEAEIEDARDELSELEEPTYYVTSREDNAAFVEYADNADRLSALATIFPGVFFAIAALVTLTTITRMIEEQRGEIGTLKALGYTNWQVSLKYYLYAILASALGTVLGLILGYQLFPRIIYNAYRILYNLPDLIVSSYLFYTLLSAAIALTCTIVTAWAVLRKDLKSSPSVLMRPKAPKIGKRILLERITPLWNRLNFIEKVTARNLFRYKQRMLMTVFGIAGCAALIVTGFGLKGAVEGLTSLQYGDVIKYDAMVVFDQDTYEGAEEEYEQFIQNQSEIDQRLAVYQESFEVREPGYNIQEVYLMVPETPASFTDFVSLMDRRSEETYELSNDGAIVTEKLADLFGLQAGDSIELTDTDNEVYQVNIAQVVENYTGHYLYLTEDTYQATFGEELPTFNADLLIYDQERTWEDQLSEQLTQQDKVLTTSFNSTIINTFDDSMESLNIVVVVLIISAAILAFIVLYNLTNINVSERIRELSTIKVLGFYDREVTMYIYRENIILTLMGIVVGAGIGRLLHVFVLDTASMDNMMFNPSLHWTSYVYAAILTVVFSTVVMGIMHRKLKGVDMIEALKSNE</sequence>
<feature type="transmembrane region" description="Helical" evidence="7">
    <location>
        <begin position="710"/>
        <end position="733"/>
    </location>
</feature>
<dbReference type="Gene3D" id="1.10.287.1490">
    <property type="match status" value="1"/>
</dbReference>
<feature type="transmembrane region" description="Helical" evidence="7">
    <location>
        <begin position="1017"/>
        <end position="1039"/>
    </location>
</feature>
<dbReference type="InterPro" id="IPR003838">
    <property type="entry name" value="ABC3_permease_C"/>
</dbReference>
<dbReference type="InterPro" id="IPR038766">
    <property type="entry name" value="Membrane_comp_ABC_pdt"/>
</dbReference>
<dbReference type="EMBL" id="JAPRAT010000033">
    <property type="protein sequence ID" value="MCZ0704305.1"/>
    <property type="molecule type" value="Genomic_DNA"/>
</dbReference>